<comment type="caution">
    <text evidence="1">The sequence shown here is derived from an EMBL/GenBank/DDBJ whole genome shotgun (WGS) entry which is preliminary data.</text>
</comment>
<dbReference type="Proteomes" id="UP000547931">
    <property type="component" value="Unassembled WGS sequence"/>
</dbReference>
<protein>
    <recommendedName>
        <fullName evidence="3">Transposase</fullName>
    </recommendedName>
</protein>
<name>A0A7X5QJI1_9GAMM</name>
<proteinExistence type="predicted"/>
<sequence length="62" mass="7307">MLIKCKTQHIIMIKPNRNQVLKVVKTIGNTLLYRLKPEVQKMAFTNNLKPAHHKIISEKREK</sequence>
<accession>A0A7X5QJI1</accession>
<dbReference type="EMBL" id="PUJV01000003">
    <property type="protein sequence ID" value="NHB95473.1"/>
    <property type="molecule type" value="Genomic_DNA"/>
</dbReference>
<dbReference type="AlphaFoldDB" id="A0A7X5QJI1"/>
<evidence type="ECO:0008006" key="3">
    <source>
        <dbReference type="Google" id="ProtNLM"/>
    </source>
</evidence>
<evidence type="ECO:0000313" key="2">
    <source>
        <dbReference type="Proteomes" id="UP000547931"/>
    </source>
</evidence>
<gene>
    <name evidence="1" type="ORF">C5470_03160</name>
</gene>
<organism evidence="1 2">
    <name type="scientific">Photorhabdus stackebrandtii</name>
    <dbReference type="NCBI Taxonomy" id="1123042"/>
    <lineage>
        <taxon>Bacteria</taxon>
        <taxon>Pseudomonadati</taxon>
        <taxon>Pseudomonadota</taxon>
        <taxon>Gammaproteobacteria</taxon>
        <taxon>Enterobacterales</taxon>
        <taxon>Morganellaceae</taxon>
        <taxon>Photorhabdus</taxon>
    </lineage>
</organism>
<keyword evidence="2" id="KW-1185">Reference proteome</keyword>
<evidence type="ECO:0000313" key="1">
    <source>
        <dbReference type="EMBL" id="NHB95473.1"/>
    </source>
</evidence>
<reference evidence="1 2" key="1">
    <citation type="submission" date="2018-02" db="EMBL/GenBank/DDBJ databases">
        <authorList>
            <person name="Machado R.A."/>
        </authorList>
    </citation>
    <scope>NUCLEOTIDE SEQUENCE [LARGE SCALE GENOMIC DNA]</scope>
    <source>
        <strain evidence="1 2">DSM 23271</strain>
    </source>
</reference>